<dbReference type="Proteomes" id="UP000823674">
    <property type="component" value="Chromosome A09"/>
</dbReference>
<accession>A0ABQ7LE34</accession>
<evidence type="ECO:0000313" key="2">
    <source>
        <dbReference type="Proteomes" id="UP000823674"/>
    </source>
</evidence>
<proteinExistence type="predicted"/>
<feature type="non-terminal residue" evidence="1">
    <location>
        <position position="1"/>
    </location>
</feature>
<evidence type="ECO:0000313" key="1">
    <source>
        <dbReference type="EMBL" id="KAG5384829.1"/>
    </source>
</evidence>
<reference evidence="1 2" key="1">
    <citation type="submission" date="2021-03" db="EMBL/GenBank/DDBJ databases">
        <authorList>
            <person name="King G.J."/>
            <person name="Bancroft I."/>
            <person name="Baten A."/>
            <person name="Bloomfield J."/>
            <person name="Borpatragohain P."/>
            <person name="He Z."/>
            <person name="Irish N."/>
            <person name="Irwin J."/>
            <person name="Liu K."/>
            <person name="Mauleon R.P."/>
            <person name="Moore J."/>
            <person name="Morris R."/>
            <person name="Ostergaard L."/>
            <person name="Wang B."/>
            <person name="Wells R."/>
        </authorList>
    </citation>
    <scope>NUCLEOTIDE SEQUENCE [LARGE SCALE GENOMIC DNA]</scope>
    <source>
        <strain evidence="1">R-o-18</strain>
        <tissue evidence="1">Leaf</tissue>
    </source>
</reference>
<gene>
    <name evidence="1" type="primary">A09g512180.1_BraROA</name>
    <name evidence="1" type="ORF">IGI04_036299</name>
</gene>
<keyword evidence="2" id="KW-1185">Reference proteome</keyword>
<comment type="caution">
    <text evidence="1">The sequence shown here is derived from an EMBL/GenBank/DDBJ whole genome shotgun (WGS) entry which is preliminary data.</text>
</comment>
<protein>
    <submittedName>
        <fullName evidence="1">Uncharacterized protein</fullName>
    </submittedName>
</protein>
<name>A0ABQ7LE34_BRACM</name>
<dbReference type="EMBL" id="JADBGQ010000008">
    <property type="protein sequence ID" value="KAG5384829.1"/>
    <property type="molecule type" value="Genomic_DNA"/>
</dbReference>
<sequence>ANQICYSSYQRIDPDICTYTKKSYFNNQEEISNQTIWFRKLWNLQTKDSPTHVTVNCKYQPIKVAVVCPKTNLYNSRCVSYISNKLKTRVNVHRILKLLPIPQNQSN</sequence>
<organism evidence="1 2">
    <name type="scientific">Brassica rapa subsp. trilocularis</name>
    <dbReference type="NCBI Taxonomy" id="1813537"/>
    <lineage>
        <taxon>Eukaryota</taxon>
        <taxon>Viridiplantae</taxon>
        <taxon>Streptophyta</taxon>
        <taxon>Embryophyta</taxon>
        <taxon>Tracheophyta</taxon>
        <taxon>Spermatophyta</taxon>
        <taxon>Magnoliopsida</taxon>
        <taxon>eudicotyledons</taxon>
        <taxon>Gunneridae</taxon>
        <taxon>Pentapetalae</taxon>
        <taxon>rosids</taxon>
        <taxon>malvids</taxon>
        <taxon>Brassicales</taxon>
        <taxon>Brassicaceae</taxon>
        <taxon>Brassiceae</taxon>
        <taxon>Brassica</taxon>
    </lineage>
</organism>